<protein>
    <submittedName>
        <fullName evidence="1">Transposase</fullName>
    </submittedName>
</protein>
<dbReference type="Proteomes" id="UP000294200">
    <property type="component" value="Unassembled WGS sequence"/>
</dbReference>
<accession>A0A4R0WZH6</accession>
<dbReference type="AlphaFoldDB" id="A0A4R0WZH6"/>
<proteinExistence type="predicted"/>
<organism evidence="1 2">
    <name type="scientific">Paraburkholderia steynii</name>
    <dbReference type="NCBI Taxonomy" id="1245441"/>
    <lineage>
        <taxon>Bacteria</taxon>
        <taxon>Pseudomonadati</taxon>
        <taxon>Pseudomonadota</taxon>
        <taxon>Betaproteobacteria</taxon>
        <taxon>Burkholderiales</taxon>
        <taxon>Burkholderiaceae</taxon>
        <taxon>Paraburkholderia</taxon>
    </lineage>
</organism>
<dbReference type="EMBL" id="MWML01000516">
    <property type="protein sequence ID" value="TCG03116.1"/>
    <property type="molecule type" value="Genomic_DNA"/>
</dbReference>
<feature type="non-terminal residue" evidence="1">
    <location>
        <position position="1"/>
    </location>
</feature>
<evidence type="ECO:0000313" key="2">
    <source>
        <dbReference type="Proteomes" id="UP000294200"/>
    </source>
</evidence>
<gene>
    <name evidence="1" type="ORF">BZM27_50915</name>
</gene>
<comment type="caution">
    <text evidence="1">The sequence shown here is derived from an EMBL/GenBank/DDBJ whole genome shotgun (WGS) entry which is preliminary data.</text>
</comment>
<sequence>RVLERRVTDDQIKVLADLIAVQHFAHTQADAVLAVYFGERDRRFRERDRFGGVGRCAVLIVDFLVSSGRVRAPGRWVLGMPF</sequence>
<reference evidence="1 2" key="1">
    <citation type="submission" date="2017-02" db="EMBL/GenBank/DDBJ databases">
        <title>Paraburkholderia sophoroidis sp. nov. and Paraburkholderia steynii sp. nov. rhizobial symbionts of the fynbos legume Hypocalyptus sophoroides.</title>
        <authorList>
            <person name="Steenkamp E.T."/>
            <person name="Beukes C.W."/>
            <person name="Van Zyl E."/>
            <person name="Avontuur J."/>
            <person name="Chan W.Y."/>
            <person name="Hassen A."/>
            <person name="Palmer M."/>
            <person name="Mthombeni L."/>
            <person name="Phalane F."/>
            <person name="Sereme K."/>
            <person name="Venter S.N."/>
        </authorList>
    </citation>
    <scope>NUCLEOTIDE SEQUENCE [LARGE SCALE GENOMIC DNA]</scope>
    <source>
        <strain evidence="1 2">HC1.1ba</strain>
    </source>
</reference>
<evidence type="ECO:0000313" key="1">
    <source>
        <dbReference type="EMBL" id="TCG03116.1"/>
    </source>
</evidence>
<name>A0A4R0WZH6_9BURK</name>
<keyword evidence="2" id="KW-1185">Reference proteome</keyword>